<dbReference type="Gene3D" id="2.30.30.100">
    <property type="match status" value="1"/>
</dbReference>
<accession>L0AA67</accession>
<dbReference type="InParanoid" id="L0AA67"/>
<dbReference type="PROSITE" id="PS52002">
    <property type="entry name" value="SM"/>
    <property type="match status" value="1"/>
</dbReference>
<dbReference type="HOGENOM" id="CLU_076902_11_0_2"/>
<evidence type="ECO:0000313" key="3">
    <source>
        <dbReference type="EMBL" id="AFZ70756.1"/>
    </source>
</evidence>
<evidence type="ECO:0000313" key="4">
    <source>
        <dbReference type="Proteomes" id="UP000010469"/>
    </source>
</evidence>
<dbReference type="PANTHER" id="PTHR11021:SF0">
    <property type="entry name" value="SMALL NUCLEAR RIBONUCLEOPROTEIN F"/>
    <property type="match status" value="1"/>
</dbReference>
<dbReference type="Proteomes" id="UP000010469">
    <property type="component" value="Chromosome"/>
</dbReference>
<dbReference type="InterPro" id="IPR016487">
    <property type="entry name" value="Lsm6/sSmF"/>
</dbReference>
<dbReference type="GeneID" id="14212294"/>
<dbReference type="PANTHER" id="PTHR11021">
    <property type="entry name" value="SMALL NUCLEAR RIBONUCLEOPROTEIN F SNRNP-F"/>
    <property type="match status" value="1"/>
</dbReference>
<dbReference type="SMART" id="SM00651">
    <property type="entry name" value="Sm"/>
    <property type="match status" value="1"/>
</dbReference>
<dbReference type="SUPFAM" id="SSF50182">
    <property type="entry name" value="Sm-like ribonucleoproteins"/>
    <property type="match status" value="1"/>
</dbReference>
<dbReference type="GO" id="GO:0003723">
    <property type="term" value="F:RNA binding"/>
    <property type="evidence" value="ECO:0007669"/>
    <property type="project" value="InterPro"/>
</dbReference>
<gene>
    <name evidence="3" type="ordered locus">Calag_1034</name>
</gene>
<reference evidence="4" key="1">
    <citation type="submission" date="2012-03" db="EMBL/GenBank/DDBJ databases">
        <title>Complete genome of Caldisphaera lagunensis DSM 15908.</title>
        <authorList>
            <person name="Lucas S."/>
            <person name="Copeland A."/>
            <person name="Lapidus A."/>
            <person name="Glavina del Rio T."/>
            <person name="Dalin E."/>
            <person name="Tice H."/>
            <person name="Bruce D."/>
            <person name="Goodwin L."/>
            <person name="Pitluck S."/>
            <person name="Peters L."/>
            <person name="Mikhailova N."/>
            <person name="Teshima H."/>
            <person name="Kyrpides N."/>
            <person name="Mavromatis K."/>
            <person name="Ivanova N."/>
            <person name="Brettin T."/>
            <person name="Detter J.C."/>
            <person name="Han C."/>
            <person name="Larimer F."/>
            <person name="Land M."/>
            <person name="Hauser L."/>
            <person name="Markowitz V."/>
            <person name="Cheng J.-F."/>
            <person name="Hugenholtz P."/>
            <person name="Woyke T."/>
            <person name="Wu D."/>
            <person name="Spring S."/>
            <person name="Schroeder M."/>
            <person name="Brambilla E."/>
            <person name="Klenk H.-P."/>
            <person name="Eisen J.A."/>
        </authorList>
    </citation>
    <scope>NUCLEOTIDE SEQUENCE [LARGE SCALE GENOMIC DNA]</scope>
    <source>
        <strain evidence="4">DSM 15908 / JCM 11604 / IC-154</strain>
    </source>
</reference>
<dbReference type="InterPro" id="IPR010920">
    <property type="entry name" value="LSM_dom_sf"/>
</dbReference>
<dbReference type="KEGG" id="clg:Calag_1034"/>
<dbReference type="RefSeq" id="WP_015232653.1">
    <property type="nucleotide sequence ID" value="NC_019791.1"/>
</dbReference>
<dbReference type="CDD" id="cd01726">
    <property type="entry name" value="LSm6"/>
    <property type="match status" value="1"/>
</dbReference>
<evidence type="ECO:0000256" key="1">
    <source>
        <dbReference type="ARBA" id="ARBA00023274"/>
    </source>
</evidence>
<dbReference type="EMBL" id="CP003378">
    <property type="protein sequence ID" value="AFZ70756.1"/>
    <property type="molecule type" value="Genomic_DNA"/>
</dbReference>
<dbReference type="GO" id="GO:0000398">
    <property type="term" value="P:mRNA splicing, via spliceosome"/>
    <property type="evidence" value="ECO:0007669"/>
    <property type="project" value="InterPro"/>
</dbReference>
<name>L0AA67_CALLD</name>
<proteinExistence type="predicted"/>
<dbReference type="InterPro" id="IPR047575">
    <property type="entry name" value="Sm"/>
</dbReference>
<dbReference type="InterPro" id="IPR001163">
    <property type="entry name" value="Sm_dom_euk/arc"/>
</dbReference>
<dbReference type="Pfam" id="PF01423">
    <property type="entry name" value="LSM"/>
    <property type="match status" value="1"/>
</dbReference>
<keyword evidence="1 3" id="KW-0687">Ribonucleoprotein</keyword>
<feature type="domain" description="Sm" evidence="2">
    <location>
        <begin position="9"/>
        <end position="82"/>
    </location>
</feature>
<dbReference type="FunCoup" id="L0AA67">
    <property type="interactions" value="123"/>
</dbReference>
<sequence>MSGENKTISPMKYLRDALNAQVYVRLKDGSEFVGILKMTDSTMNLILEDSIEVKDGKQVVAKIGKILIRGSMIQYISFTPEIAAGEAIGK</sequence>
<dbReference type="GO" id="GO:1990904">
    <property type="term" value="C:ribonucleoprotein complex"/>
    <property type="evidence" value="ECO:0007669"/>
    <property type="project" value="UniProtKB-KW"/>
</dbReference>
<dbReference type="AlphaFoldDB" id="L0AA67"/>
<dbReference type="eggNOG" id="arCOG00998">
    <property type="taxonomic scope" value="Archaea"/>
</dbReference>
<keyword evidence="4" id="KW-1185">Reference proteome</keyword>
<protein>
    <submittedName>
        <fullName evidence="3">Small nuclear ribonucleoprotein</fullName>
    </submittedName>
</protein>
<dbReference type="STRING" id="1056495.Calag_1034"/>
<evidence type="ECO:0000259" key="2">
    <source>
        <dbReference type="PROSITE" id="PS52002"/>
    </source>
</evidence>
<dbReference type="OrthoDB" id="371816at2157"/>
<organism evidence="3 4">
    <name type="scientific">Caldisphaera lagunensis (strain DSM 15908 / JCM 11604 / ANMR 0165 / IC-154)</name>
    <dbReference type="NCBI Taxonomy" id="1056495"/>
    <lineage>
        <taxon>Archaea</taxon>
        <taxon>Thermoproteota</taxon>
        <taxon>Thermoprotei</taxon>
        <taxon>Acidilobales</taxon>
        <taxon>Caldisphaeraceae</taxon>
        <taxon>Caldisphaera</taxon>
    </lineage>
</organism>